<protein>
    <recommendedName>
        <fullName evidence="1">UPF0735 ACT domain-containing protein HMPREF0389_00371</fullName>
    </recommendedName>
</protein>
<dbReference type="OrthoDB" id="9788773at2"/>
<dbReference type="eggNOG" id="COG4492">
    <property type="taxonomic scope" value="Bacteria"/>
</dbReference>
<dbReference type="InterPro" id="IPR002912">
    <property type="entry name" value="ACT_dom"/>
</dbReference>
<dbReference type="Gene3D" id="3.30.70.260">
    <property type="match status" value="1"/>
</dbReference>
<dbReference type="Proteomes" id="UP000007468">
    <property type="component" value="Chromosome"/>
</dbReference>
<dbReference type="STRING" id="546269.HMPREF0389_00371"/>
<dbReference type="AlphaFoldDB" id="D6GS15"/>
<dbReference type="PIRSF" id="PIRSF025624">
    <property type="entry name" value="ACT_PheB"/>
    <property type="match status" value="1"/>
</dbReference>
<name>D6GS15_FILAD</name>
<keyword evidence="4" id="KW-1185">Reference proteome</keyword>
<dbReference type="InterPro" id="IPR045865">
    <property type="entry name" value="ACT-like_dom_sf"/>
</dbReference>
<dbReference type="PROSITE" id="PS51671">
    <property type="entry name" value="ACT"/>
    <property type="match status" value="1"/>
</dbReference>
<dbReference type="EMBL" id="CP002390">
    <property type="protein sequence ID" value="EFE28456.1"/>
    <property type="molecule type" value="Genomic_DNA"/>
</dbReference>
<gene>
    <name evidence="3" type="ordered locus">HMPREF0389_00371</name>
</gene>
<evidence type="ECO:0000313" key="3">
    <source>
        <dbReference type="EMBL" id="EFE28456.1"/>
    </source>
</evidence>
<organism evidence="3 4">
    <name type="scientific">Filifactor alocis (strain ATCC 35896 / CCUG 47790 / D40 B5)</name>
    <name type="common">Fusobacterium alocis</name>
    <dbReference type="NCBI Taxonomy" id="546269"/>
    <lineage>
        <taxon>Bacteria</taxon>
        <taxon>Bacillati</taxon>
        <taxon>Bacillota</taxon>
        <taxon>Clostridia</taxon>
        <taxon>Peptostreptococcales</taxon>
        <taxon>Filifactoraceae</taxon>
        <taxon>Filifactor</taxon>
    </lineage>
</organism>
<evidence type="ECO:0000256" key="1">
    <source>
        <dbReference type="HAMAP-Rule" id="MF_00707"/>
    </source>
</evidence>
<dbReference type="RefSeq" id="WP_014261936.1">
    <property type="nucleotide sequence ID" value="NC_016630.1"/>
</dbReference>
<proteinExistence type="inferred from homology"/>
<feature type="domain" description="ACT" evidence="2">
    <location>
        <begin position="68"/>
        <end position="143"/>
    </location>
</feature>
<dbReference type="NCBIfam" id="NF003361">
    <property type="entry name" value="PRK04435.1"/>
    <property type="match status" value="1"/>
</dbReference>
<reference evidence="4" key="1">
    <citation type="submission" date="2010-12" db="EMBL/GenBank/DDBJ databases">
        <title>The genome sequence of Filifactor alocis strain ATCC 35896.</title>
        <authorList>
            <consortium name="The Broad Institute Genome Sequencing Platform"/>
            <person name="Ward D."/>
            <person name="Earl A."/>
            <person name="Feldgarden M."/>
            <person name="Young S.K."/>
            <person name="Gargeya S."/>
            <person name="Zeng Q."/>
            <person name="Alvarado L."/>
            <person name="Berlin A."/>
            <person name="Bochicchio J."/>
            <person name="Chapman S.B."/>
            <person name="Chen Z."/>
            <person name="Freedman E."/>
            <person name="Gellesch M."/>
            <person name="Goldberg J."/>
            <person name="Griggs A."/>
            <person name="Gujja S."/>
            <person name="Heilman E."/>
            <person name="Heiman D."/>
            <person name="Howarth C."/>
            <person name="Mehta T."/>
            <person name="Neiman D."/>
            <person name="Pearson M."/>
            <person name="Roberts A."/>
            <person name="Saif S."/>
            <person name="Shea T."/>
            <person name="Shenoy N."/>
            <person name="Sisk P."/>
            <person name="Stolte C."/>
            <person name="Sykes S."/>
            <person name="White J."/>
            <person name="Yandava C."/>
            <person name="Izard J."/>
            <person name="Blanton J.M."/>
            <person name="Baranova O.V."/>
            <person name="Tanner A.C."/>
            <person name="Dewhirst F.E."/>
            <person name="Haas B."/>
            <person name="Nusbaum C."/>
            <person name="Birren B."/>
        </authorList>
    </citation>
    <scope>NUCLEOTIDE SEQUENCE [LARGE SCALE GENOMIC DNA]</scope>
    <source>
        <strain evidence="4">ATCC 35896 / D40 B5</strain>
    </source>
</reference>
<dbReference type="PATRIC" id="fig|546269.5.peg.283"/>
<evidence type="ECO:0000313" key="4">
    <source>
        <dbReference type="Proteomes" id="UP000007468"/>
    </source>
</evidence>
<comment type="similarity">
    <text evidence="1">Belongs to the UPF0735 family.</text>
</comment>
<sequence>MRKFLVIDTSALPDIYEKVLYAKELLRMKEVKGINEAVRLAGISRSTFYKYKDYVFSLSESTLTKKATIHFMLKHEKGILASILQILADSKANILTINQNIPIHNTADLSITFDMKNMDIQIEEILEEISALDGVVNVEIIALE</sequence>
<accession>D6GS15</accession>
<dbReference type="HAMAP" id="MF_00707">
    <property type="entry name" value="UPF0735"/>
    <property type="match status" value="1"/>
</dbReference>
<dbReference type="Pfam" id="PF13291">
    <property type="entry name" value="ACT_4"/>
    <property type="match status" value="1"/>
</dbReference>
<dbReference type="SUPFAM" id="SSF55021">
    <property type="entry name" value="ACT-like"/>
    <property type="match status" value="1"/>
</dbReference>
<dbReference type="InterPro" id="IPR008310">
    <property type="entry name" value="UPF0735_ACT_dom-cont"/>
</dbReference>
<evidence type="ECO:0000259" key="2">
    <source>
        <dbReference type="PROSITE" id="PS51671"/>
    </source>
</evidence>
<dbReference type="KEGG" id="faa:HMPREF0389_00371"/>